<reference evidence="1" key="1">
    <citation type="journal article" date="2023" name="Mol. Phylogenet. Evol.">
        <title>Genome-scale phylogeny and comparative genomics of the fungal order Sordariales.</title>
        <authorList>
            <person name="Hensen N."/>
            <person name="Bonometti L."/>
            <person name="Westerberg I."/>
            <person name="Brannstrom I.O."/>
            <person name="Guillou S."/>
            <person name="Cros-Aarteil S."/>
            <person name="Calhoun S."/>
            <person name="Haridas S."/>
            <person name="Kuo A."/>
            <person name="Mondo S."/>
            <person name="Pangilinan J."/>
            <person name="Riley R."/>
            <person name="LaButti K."/>
            <person name="Andreopoulos B."/>
            <person name="Lipzen A."/>
            <person name="Chen C."/>
            <person name="Yan M."/>
            <person name="Daum C."/>
            <person name="Ng V."/>
            <person name="Clum A."/>
            <person name="Steindorff A."/>
            <person name="Ohm R.A."/>
            <person name="Martin F."/>
            <person name="Silar P."/>
            <person name="Natvig D.O."/>
            <person name="Lalanne C."/>
            <person name="Gautier V."/>
            <person name="Ament-Velasquez S.L."/>
            <person name="Kruys A."/>
            <person name="Hutchinson M.I."/>
            <person name="Powell A.J."/>
            <person name="Barry K."/>
            <person name="Miller A.N."/>
            <person name="Grigoriev I.V."/>
            <person name="Debuchy R."/>
            <person name="Gladieux P."/>
            <person name="Hiltunen Thoren M."/>
            <person name="Johannesson H."/>
        </authorList>
    </citation>
    <scope>NUCLEOTIDE SEQUENCE</scope>
    <source>
        <strain evidence="1">CBS 532.94</strain>
    </source>
</reference>
<proteinExistence type="predicted"/>
<comment type="caution">
    <text evidence="1">The sequence shown here is derived from an EMBL/GenBank/DDBJ whole genome shotgun (WGS) entry which is preliminary data.</text>
</comment>
<reference evidence="1" key="2">
    <citation type="submission" date="2023-05" db="EMBL/GenBank/DDBJ databases">
        <authorList>
            <consortium name="Lawrence Berkeley National Laboratory"/>
            <person name="Steindorff A."/>
            <person name="Hensen N."/>
            <person name="Bonometti L."/>
            <person name="Westerberg I."/>
            <person name="Brannstrom I.O."/>
            <person name="Guillou S."/>
            <person name="Cros-Aarteil S."/>
            <person name="Calhoun S."/>
            <person name="Haridas S."/>
            <person name="Kuo A."/>
            <person name="Mondo S."/>
            <person name="Pangilinan J."/>
            <person name="Riley R."/>
            <person name="Labutti K."/>
            <person name="Andreopoulos B."/>
            <person name="Lipzen A."/>
            <person name="Chen C."/>
            <person name="Yanf M."/>
            <person name="Daum C."/>
            <person name="Ng V."/>
            <person name="Clum A."/>
            <person name="Ohm R."/>
            <person name="Martin F."/>
            <person name="Silar P."/>
            <person name="Natvig D."/>
            <person name="Lalanne C."/>
            <person name="Gautier V."/>
            <person name="Ament-Velasquez S.L."/>
            <person name="Kruys A."/>
            <person name="Hutchinson M.I."/>
            <person name="Powell A.J."/>
            <person name="Barry K."/>
            <person name="Miller A.N."/>
            <person name="Grigoriev I.V."/>
            <person name="Debuchy R."/>
            <person name="Gladieux P."/>
            <person name="Thoren M.H."/>
            <person name="Johannesson H."/>
        </authorList>
    </citation>
    <scope>NUCLEOTIDE SEQUENCE</scope>
    <source>
        <strain evidence="1">CBS 532.94</strain>
    </source>
</reference>
<keyword evidence="2" id="KW-1185">Reference proteome</keyword>
<dbReference type="EMBL" id="MU860070">
    <property type="protein sequence ID" value="KAK4239206.1"/>
    <property type="molecule type" value="Genomic_DNA"/>
</dbReference>
<accession>A0AAN7H7U2</accession>
<dbReference type="Proteomes" id="UP001303760">
    <property type="component" value="Unassembled WGS sequence"/>
</dbReference>
<gene>
    <name evidence="1" type="ORF">C8A03DRAFT_14395</name>
</gene>
<organism evidence="1 2">
    <name type="scientific">Achaetomium macrosporum</name>
    <dbReference type="NCBI Taxonomy" id="79813"/>
    <lineage>
        <taxon>Eukaryota</taxon>
        <taxon>Fungi</taxon>
        <taxon>Dikarya</taxon>
        <taxon>Ascomycota</taxon>
        <taxon>Pezizomycotina</taxon>
        <taxon>Sordariomycetes</taxon>
        <taxon>Sordariomycetidae</taxon>
        <taxon>Sordariales</taxon>
        <taxon>Chaetomiaceae</taxon>
        <taxon>Achaetomium</taxon>
    </lineage>
</organism>
<evidence type="ECO:0000313" key="2">
    <source>
        <dbReference type="Proteomes" id="UP001303760"/>
    </source>
</evidence>
<dbReference type="AlphaFoldDB" id="A0AAN7H7U2"/>
<sequence length="74" mass="8548">MEYSGCLADHGTAYLPSYEDATIRPDWLQLVAPYLPVREYAHLCLVSRRFYHQFAPRLWNDPLTAAALIHRDNG</sequence>
<evidence type="ECO:0000313" key="1">
    <source>
        <dbReference type="EMBL" id="KAK4239206.1"/>
    </source>
</evidence>
<protein>
    <recommendedName>
        <fullName evidence="3">F-box domain-containing protein</fullName>
    </recommendedName>
</protein>
<name>A0AAN7H7U2_9PEZI</name>
<evidence type="ECO:0008006" key="3">
    <source>
        <dbReference type="Google" id="ProtNLM"/>
    </source>
</evidence>